<dbReference type="Gene3D" id="3.30.460.10">
    <property type="entry name" value="Beta Polymerase, domain 2"/>
    <property type="match status" value="1"/>
</dbReference>
<evidence type="ECO:0000256" key="2">
    <source>
        <dbReference type="SAM" id="Coils"/>
    </source>
</evidence>
<dbReference type="EMBL" id="CVRS01000061">
    <property type="protein sequence ID" value="CRL35559.1"/>
    <property type="molecule type" value="Genomic_DNA"/>
</dbReference>
<sequence>MGANRNEFIENASKILLSKSEEYKCIIDKIEHYLNELLEDVKGITISGRSKDANNIAEKIYRKNYMMKYNDAAKFIEELPDGIGVRIICLLNQDEVKIYKHLIDRMPDERRIGNKSFRYRQDGNFFVCTENQPEKQKNNLDIYRMDCIWVENEKQVRVELQIKSLTNYFWGEIEHSLFYKNYDFTIGNSFYSGLMKNIHNELQNIDVEMASLENHMKKSEHNQILEIRQISASMISQKFSVPIQKIVGCKIDLRESFMLLTDMHFGISSNVKDNLEKFNRLIDKLDKAKTDTMDEEYINLDKQNLDEREISEFGKGIANIIHTNIHNGDVFWQFLFLMYKNLFSDKEKNYSELLSEMSRSIRKLYIDIQDEADALSQYPEIDISGIVDNIFLRLAKDRNKISFFSLELELAKTKEILRNELACVQKKVENGIEPIDTDLFNENIELLELIIYVSTTYRIGRSLEDSQLIKLLELAEHKNDYSLDLSEEVINNIKQRNCLNQEDLERIFLLRKGEA</sequence>
<dbReference type="SUPFAM" id="SSF81301">
    <property type="entry name" value="Nucleotidyltransferase"/>
    <property type="match status" value="1"/>
</dbReference>
<dbReference type="InterPro" id="IPR043519">
    <property type="entry name" value="NT_sf"/>
</dbReference>
<dbReference type="SMART" id="SM00954">
    <property type="entry name" value="RelA_SpoT"/>
    <property type="match status" value="1"/>
</dbReference>
<organism evidence="4 5">
    <name type="scientific">Roseburia inulinivorans</name>
    <dbReference type="NCBI Taxonomy" id="360807"/>
    <lineage>
        <taxon>Bacteria</taxon>
        <taxon>Bacillati</taxon>
        <taxon>Bacillota</taxon>
        <taxon>Clostridia</taxon>
        <taxon>Lachnospirales</taxon>
        <taxon>Lachnospiraceae</taxon>
        <taxon>Roseburia</taxon>
    </lineage>
</organism>
<dbReference type="UniPathway" id="UPA00908">
    <property type="reaction ID" value="UER00884"/>
</dbReference>
<gene>
    <name evidence="4" type="ORF">RIL183_17101</name>
</gene>
<evidence type="ECO:0000259" key="3">
    <source>
        <dbReference type="SMART" id="SM00954"/>
    </source>
</evidence>
<keyword evidence="5" id="KW-1185">Reference proteome</keyword>
<proteinExistence type="predicted"/>
<keyword evidence="2" id="KW-0175">Coiled coil</keyword>
<dbReference type="InterPro" id="IPR007685">
    <property type="entry name" value="RelA_SpoT"/>
</dbReference>
<name>A0A0M6WHM4_9FIRM</name>
<dbReference type="Pfam" id="PF04607">
    <property type="entry name" value="RelA_SpoT"/>
    <property type="match status" value="1"/>
</dbReference>
<dbReference type="AlphaFoldDB" id="A0A0M6WHM4"/>
<protein>
    <recommendedName>
        <fullName evidence="3">RelA/SpoT domain-containing protein</fullName>
    </recommendedName>
</protein>
<evidence type="ECO:0000313" key="4">
    <source>
        <dbReference type="EMBL" id="CRL35559.1"/>
    </source>
</evidence>
<dbReference type="Proteomes" id="UP000049828">
    <property type="component" value="Unassembled WGS sequence"/>
</dbReference>
<feature type="coiled-coil region" evidence="2">
    <location>
        <begin position="195"/>
        <end position="222"/>
    </location>
</feature>
<evidence type="ECO:0000313" key="5">
    <source>
        <dbReference type="Proteomes" id="UP000049828"/>
    </source>
</evidence>
<comment type="pathway">
    <text evidence="1">Purine metabolism; ppGpp biosynthesis; ppGpp from GTP: step 1/2.</text>
</comment>
<accession>A0A0M6WHM4</accession>
<dbReference type="RefSeq" id="WP_021922310.1">
    <property type="nucleotide sequence ID" value="NZ_CVRS01000061.1"/>
</dbReference>
<dbReference type="GO" id="GO:0015970">
    <property type="term" value="P:guanosine tetraphosphate biosynthetic process"/>
    <property type="evidence" value="ECO:0007669"/>
    <property type="project" value="UniProtKB-UniPathway"/>
</dbReference>
<reference evidence="5" key="1">
    <citation type="submission" date="2015-05" db="EMBL/GenBank/DDBJ databases">
        <authorList>
            <consortium name="Pathogen Informatics"/>
        </authorList>
    </citation>
    <scope>NUCLEOTIDE SEQUENCE [LARGE SCALE GENOMIC DNA]</scope>
    <source>
        <strain evidence="5">L1-83</strain>
    </source>
</reference>
<dbReference type="PANTHER" id="PTHR41773:SF1">
    <property type="entry name" value="RELA_SPOT DOMAIN-CONTAINING PROTEIN"/>
    <property type="match status" value="1"/>
</dbReference>
<feature type="domain" description="RelA/SpoT" evidence="3">
    <location>
        <begin position="48"/>
        <end position="185"/>
    </location>
</feature>
<dbReference type="PANTHER" id="PTHR41773">
    <property type="entry name" value="GTP PYROPHOSPHATASE-RELATED"/>
    <property type="match status" value="1"/>
</dbReference>
<evidence type="ECO:0000256" key="1">
    <source>
        <dbReference type="ARBA" id="ARBA00004976"/>
    </source>
</evidence>